<name>A0ABV9AHH5_9ACTN</name>
<proteinExistence type="predicted"/>
<gene>
    <name evidence="2" type="ORF">ACFPIH_03055</name>
</gene>
<dbReference type="RefSeq" id="WP_381167904.1">
    <property type="nucleotide sequence ID" value="NZ_JBHSFK010000002.1"/>
</dbReference>
<organism evidence="2 3">
    <name type="scientific">Streptomyces vulcanius</name>
    <dbReference type="NCBI Taxonomy" id="1441876"/>
    <lineage>
        <taxon>Bacteria</taxon>
        <taxon>Bacillati</taxon>
        <taxon>Actinomycetota</taxon>
        <taxon>Actinomycetes</taxon>
        <taxon>Kitasatosporales</taxon>
        <taxon>Streptomycetaceae</taxon>
        <taxon>Streptomyces</taxon>
    </lineage>
</organism>
<keyword evidence="3" id="KW-1185">Reference proteome</keyword>
<comment type="caution">
    <text evidence="2">The sequence shown here is derived from an EMBL/GenBank/DDBJ whole genome shotgun (WGS) entry which is preliminary data.</text>
</comment>
<protein>
    <submittedName>
        <fullName evidence="2">Uncharacterized protein</fullName>
    </submittedName>
</protein>
<evidence type="ECO:0000313" key="2">
    <source>
        <dbReference type="EMBL" id="MFC4498510.1"/>
    </source>
</evidence>
<evidence type="ECO:0000256" key="1">
    <source>
        <dbReference type="SAM" id="MobiDB-lite"/>
    </source>
</evidence>
<reference evidence="3" key="1">
    <citation type="journal article" date="2019" name="Int. J. Syst. Evol. Microbiol.">
        <title>The Global Catalogue of Microorganisms (GCM) 10K type strain sequencing project: providing services to taxonomists for standard genome sequencing and annotation.</title>
        <authorList>
            <consortium name="The Broad Institute Genomics Platform"/>
            <consortium name="The Broad Institute Genome Sequencing Center for Infectious Disease"/>
            <person name="Wu L."/>
            <person name="Ma J."/>
        </authorList>
    </citation>
    <scope>NUCLEOTIDE SEQUENCE [LARGE SCALE GENOMIC DNA]</scope>
    <source>
        <strain evidence="3">CGMCC 4.7177</strain>
    </source>
</reference>
<evidence type="ECO:0000313" key="3">
    <source>
        <dbReference type="Proteomes" id="UP001595839"/>
    </source>
</evidence>
<dbReference type="Proteomes" id="UP001595839">
    <property type="component" value="Unassembled WGS sequence"/>
</dbReference>
<accession>A0ABV9AHH5</accession>
<feature type="region of interest" description="Disordered" evidence="1">
    <location>
        <begin position="73"/>
        <end position="100"/>
    </location>
</feature>
<feature type="compositionally biased region" description="Polar residues" evidence="1">
    <location>
        <begin position="82"/>
        <end position="100"/>
    </location>
</feature>
<dbReference type="EMBL" id="JBHSFK010000002">
    <property type="protein sequence ID" value="MFC4498510.1"/>
    <property type="molecule type" value="Genomic_DNA"/>
</dbReference>
<sequence>MLITTTRCRRDWPHRYRTYYQETEPPYRRSDPATVYRLGTHGLVIGRWTSRAQDEHQALTDALGARPAALLGSDGQLLPNYRRNSQENQPCSADAPKTSS</sequence>